<evidence type="ECO:0000256" key="1">
    <source>
        <dbReference type="ARBA" id="ARBA00004651"/>
    </source>
</evidence>
<feature type="transmembrane region" description="Helical" evidence="7">
    <location>
        <begin position="223"/>
        <end position="242"/>
    </location>
</feature>
<gene>
    <name evidence="8" type="ORF">O1G21_28855</name>
</gene>
<keyword evidence="3 7" id="KW-0812">Transmembrane</keyword>
<reference evidence="9" key="1">
    <citation type="submission" date="2022-12" db="EMBL/GenBank/DDBJ databases">
        <authorList>
            <person name="Mo P."/>
        </authorList>
    </citation>
    <scope>NUCLEOTIDE SEQUENCE [LARGE SCALE GENOMIC DNA]</scope>
    <source>
        <strain evidence="9">HUAS 3-15</strain>
    </source>
</reference>
<dbReference type="Proteomes" id="UP001212821">
    <property type="component" value="Chromosome"/>
</dbReference>
<evidence type="ECO:0000256" key="6">
    <source>
        <dbReference type="SAM" id="MobiDB-lite"/>
    </source>
</evidence>
<accession>A0ABY7QAI5</accession>
<feature type="transmembrane region" description="Helical" evidence="7">
    <location>
        <begin position="192"/>
        <end position="211"/>
    </location>
</feature>
<feature type="compositionally biased region" description="Low complexity" evidence="6">
    <location>
        <begin position="9"/>
        <end position="32"/>
    </location>
</feature>
<feature type="transmembrane region" description="Helical" evidence="7">
    <location>
        <begin position="149"/>
        <end position="171"/>
    </location>
</feature>
<comment type="subcellular location">
    <subcellularLocation>
        <location evidence="1">Cell membrane</location>
        <topology evidence="1">Multi-pass membrane protein</topology>
    </subcellularLocation>
</comment>
<organism evidence="8 9">
    <name type="scientific">Kitasatospora cathayae</name>
    <dbReference type="NCBI Taxonomy" id="3004092"/>
    <lineage>
        <taxon>Bacteria</taxon>
        <taxon>Bacillati</taxon>
        <taxon>Actinomycetota</taxon>
        <taxon>Actinomycetes</taxon>
        <taxon>Kitasatosporales</taxon>
        <taxon>Streptomycetaceae</taxon>
        <taxon>Kitasatospora</taxon>
    </lineage>
</organism>
<protein>
    <submittedName>
        <fullName evidence="8">Cytochrome c oxidase assembly protein</fullName>
    </submittedName>
</protein>
<keyword evidence="2" id="KW-1003">Cell membrane</keyword>
<evidence type="ECO:0000256" key="7">
    <source>
        <dbReference type="SAM" id="Phobius"/>
    </source>
</evidence>
<proteinExistence type="predicted"/>
<evidence type="ECO:0000313" key="8">
    <source>
        <dbReference type="EMBL" id="WBP89449.1"/>
    </source>
</evidence>
<evidence type="ECO:0000256" key="5">
    <source>
        <dbReference type="ARBA" id="ARBA00023136"/>
    </source>
</evidence>
<keyword evidence="5 7" id="KW-0472">Membrane</keyword>
<dbReference type="EMBL" id="CP115450">
    <property type="protein sequence ID" value="WBP89449.1"/>
    <property type="molecule type" value="Genomic_DNA"/>
</dbReference>
<feature type="transmembrane region" description="Helical" evidence="7">
    <location>
        <begin position="76"/>
        <end position="97"/>
    </location>
</feature>
<keyword evidence="9" id="KW-1185">Reference proteome</keyword>
<dbReference type="RefSeq" id="WP_270147769.1">
    <property type="nucleotide sequence ID" value="NZ_CP115450.1"/>
</dbReference>
<sequence length="385" mass="41658">MAGRRGSCPATPGASPAAPDAPPGDGRVAGADEAGGRMNGAVDVAVDAAARTLGHGGAARALAYGGPPAWQWSDLATSWTLEPLVLALSVLLGGWYLSAVRTVHRGDGERWQPTRTAAFLGGLLLWIWCTCSGLGVYERILFTDRAVQVVLLLMVVPLLLALGAPVSLLVESSPEHRRERILRVLRSRPSKVLMFPAVSTALLMAPPWLLYFTPWYEWSLSSGVGNVVLHLALVLLGLAYFWPRLQLDPVGHEYPHLVGLFITFAEVIFDAGLGIVLIYGGHLVAEHYYVALGRPWGPSLAQDQTWGGNAFWVLGDLVGLPFLAALVRRMVVQGREEIKAVDAELDARFEAQAAQARAAGLPEEEETGMRPWWLDDPNLKHRYGG</sequence>
<feature type="region of interest" description="Disordered" evidence="6">
    <location>
        <begin position="1"/>
        <end position="33"/>
    </location>
</feature>
<evidence type="ECO:0000256" key="2">
    <source>
        <dbReference type="ARBA" id="ARBA00022475"/>
    </source>
</evidence>
<feature type="transmembrane region" description="Helical" evidence="7">
    <location>
        <begin position="117"/>
        <end position="137"/>
    </location>
</feature>
<feature type="transmembrane region" description="Helical" evidence="7">
    <location>
        <begin position="310"/>
        <end position="327"/>
    </location>
</feature>
<name>A0ABY7QAI5_9ACTN</name>
<evidence type="ECO:0000256" key="3">
    <source>
        <dbReference type="ARBA" id="ARBA00022692"/>
    </source>
</evidence>
<feature type="transmembrane region" description="Helical" evidence="7">
    <location>
        <begin position="254"/>
        <end position="279"/>
    </location>
</feature>
<dbReference type="Pfam" id="PF09678">
    <property type="entry name" value="Caa3_CtaG"/>
    <property type="match status" value="1"/>
</dbReference>
<dbReference type="InterPro" id="IPR019108">
    <property type="entry name" value="Caa3_assmbl_CtaG-rel"/>
</dbReference>
<keyword evidence="4 7" id="KW-1133">Transmembrane helix</keyword>
<evidence type="ECO:0000313" key="9">
    <source>
        <dbReference type="Proteomes" id="UP001212821"/>
    </source>
</evidence>
<evidence type="ECO:0000256" key="4">
    <source>
        <dbReference type="ARBA" id="ARBA00022989"/>
    </source>
</evidence>